<organism evidence="4 5">
    <name type="scientific">Shewanella atlantica</name>
    <dbReference type="NCBI Taxonomy" id="271099"/>
    <lineage>
        <taxon>Bacteria</taxon>
        <taxon>Pseudomonadati</taxon>
        <taxon>Pseudomonadota</taxon>
        <taxon>Gammaproteobacteria</taxon>
        <taxon>Alteromonadales</taxon>
        <taxon>Shewanellaceae</taxon>
        <taxon>Shewanella</taxon>
    </lineage>
</organism>
<keyword evidence="2" id="KW-0472">Membrane</keyword>
<evidence type="ECO:0000256" key="2">
    <source>
        <dbReference type="SAM" id="Phobius"/>
    </source>
</evidence>
<dbReference type="InterPro" id="IPR029151">
    <property type="entry name" value="Sensor-like_sf"/>
</dbReference>
<keyword evidence="2" id="KW-0812">Transmembrane</keyword>
<dbReference type="SMART" id="SM00062">
    <property type="entry name" value="PBPb"/>
    <property type="match status" value="1"/>
</dbReference>
<dbReference type="Proteomes" id="UP000282060">
    <property type="component" value="Unassembled WGS sequence"/>
</dbReference>
<dbReference type="EMBL" id="RXNV01000017">
    <property type="protein sequence ID" value="RTR27204.1"/>
    <property type="molecule type" value="Genomic_DNA"/>
</dbReference>
<reference evidence="4 5" key="1">
    <citation type="submission" date="2018-12" db="EMBL/GenBank/DDBJ databases">
        <authorList>
            <person name="Yu L."/>
        </authorList>
    </citation>
    <scope>NUCLEOTIDE SEQUENCE [LARGE SCALE GENOMIC DNA]</scope>
    <source>
        <strain evidence="4 5">HAW-EB5</strain>
    </source>
</reference>
<evidence type="ECO:0000259" key="3">
    <source>
        <dbReference type="PROSITE" id="PS51832"/>
    </source>
</evidence>
<dbReference type="CDD" id="cd01007">
    <property type="entry name" value="PBP2_BvgS_HisK_like"/>
    <property type="match status" value="1"/>
</dbReference>
<keyword evidence="5" id="KW-1185">Reference proteome</keyword>
<dbReference type="PROSITE" id="PS51832">
    <property type="entry name" value="HD_GYP"/>
    <property type="match status" value="1"/>
</dbReference>
<feature type="coiled-coil region" evidence="1">
    <location>
        <begin position="647"/>
        <end position="681"/>
    </location>
</feature>
<name>A0A431VVH7_9GAMM</name>
<evidence type="ECO:0000313" key="4">
    <source>
        <dbReference type="EMBL" id="RTR27204.1"/>
    </source>
</evidence>
<accession>A0A431VVH7</accession>
<dbReference type="GO" id="GO:0008081">
    <property type="term" value="F:phosphoric diester hydrolase activity"/>
    <property type="evidence" value="ECO:0007669"/>
    <property type="project" value="UniProtKB-ARBA"/>
</dbReference>
<sequence>MVSELTAQKRFTIRFTVVGIFILATFLTAAIAIGLQFYFSKSLTTESALKYYGQAADNTSNYLTQIDTQAKNATKLLASFDNLVVEESFNNESIKTFAEVMRSTPLFYAIYVGLENGDFYELINLDAHPIIRAQLQASHQDRWVSITISGEGEQRKQLYQYLNKDFNVRTARSQPSEYDASQRPWFVDASEQTVSKSEPYLFQHLQAPGQTYSIKLPETGAVLAVDIALSTLNEHLIAQGADQSLSEVYLYKTSGELIASNRETQPQITIPSGLPLPLTPAQRKLIDSTSELIISNETDWVPIDFAISGQPQGYSIDVMNIVAEMTGLEFTFVNGFTWNELVDRYHREDIDILHSVMRTASNKALGTFTDPFLDLNYAVVTRPDVKTITDLAQLKGKRLAIPTGWSVIPVVKQEFPDIEVVELASTQAILQAVENGDVYGALDNSIILHHTAQSYFIDGLKYHETVGFGSSEVPTGLHMVVQEKNKPLVSIINQAIANITPEQRAALEKKWLAKGEQQTFTTQGTVPYELLVDMAGDSKVQNQLIRTELNGFDQFIYVTSFGSSNNELMQDKFAIIVPAEVLLASSNSKVQKSILITIGCLLLILPVSWVFASPIINPIKALGIENEKLKNRRYKEVVKVDTYIEEIDDLANSLVEMSSAIEQYEEEQKQLMEAFIRLIAQAIDDKSPYTAGHCNRVPELGLMLVEAISKSDLPPFKDFALKTEDEQREFRIAAWLHDCGKITTPEHIVDKGSKLEAIYNRIHEIRMRFEVLWRDAEIEQLKQSAQAPENAEQLKAELEKKQQQLTEDFAFIANANVGGEFMSQDHVDRLHQLAEKTWLRYFDDRLGLSPVEELNLPEETVQLPVVEPLLCNKPHHIIRRDFPVQFDEKFGIKMDIPEHRYNLGELHNLAISRGTLTTEDRFKINEHITSTIKMLENLPFPPELAKVPRYASTHHETLKGSGYPRKLSAEDLSIPERILVVADIFEALTAADRPYKKAKPVSVAVDILHKMALDQHLDIEIFKLFLSSGIYLEYAHKFLDPKQIDIVDVSKYLQPPTQKLAS</sequence>
<comment type="caution">
    <text evidence="4">The sequence shown here is derived from an EMBL/GenBank/DDBJ whole genome shotgun (WGS) entry which is preliminary data.</text>
</comment>
<dbReference type="Gene3D" id="1.10.3210.10">
    <property type="entry name" value="Hypothetical protein af1432"/>
    <property type="match status" value="2"/>
</dbReference>
<dbReference type="Pfam" id="PF13487">
    <property type="entry name" value="HD_5"/>
    <property type="match status" value="1"/>
</dbReference>
<dbReference type="Gene3D" id="3.40.190.10">
    <property type="entry name" value="Periplasmic binding protein-like II"/>
    <property type="match status" value="2"/>
</dbReference>
<keyword evidence="1" id="KW-0175">Coiled coil</keyword>
<dbReference type="InterPro" id="IPR037522">
    <property type="entry name" value="HD_GYP_dom"/>
</dbReference>
<dbReference type="Gene3D" id="6.10.340.10">
    <property type="match status" value="1"/>
</dbReference>
<protein>
    <submittedName>
        <fullName evidence="4">Transporter substrate-binding domain-containing protein</fullName>
    </submittedName>
</protein>
<dbReference type="Pfam" id="PF00497">
    <property type="entry name" value="SBP_bac_3"/>
    <property type="match status" value="1"/>
</dbReference>
<dbReference type="RefSeq" id="WP_126507900.1">
    <property type="nucleotide sequence ID" value="NZ_RXNV01000017.1"/>
</dbReference>
<dbReference type="SUPFAM" id="SSF109604">
    <property type="entry name" value="HD-domain/PDEase-like"/>
    <property type="match status" value="2"/>
</dbReference>
<dbReference type="SUPFAM" id="SSF103190">
    <property type="entry name" value="Sensory domain-like"/>
    <property type="match status" value="1"/>
</dbReference>
<proteinExistence type="predicted"/>
<dbReference type="PANTHER" id="PTHR43155:SF2">
    <property type="entry name" value="CYCLIC DI-GMP PHOSPHODIESTERASE PA4108"/>
    <property type="match status" value="1"/>
</dbReference>
<dbReference type="InterPro" id="IPR001638">
    <property type="entry name" value="Solute-binding_3/MltF_N"/>
</dbReference>
<gene>
    <name evidence="4" type="ORF">EKG39_20650</name>
</gene>
<dbReference type="PANTHER" id="PTHR43155">
    <property type="entry name" value="CYCLIC DI-GMP PHOSPHODIESTERASE PA4108-RELATED"/>
    <property type="match status" value="1"/>
</dbReference>
<dbReference type="AlphaFoldDB" id="A0A431VVH7"/>
<feature type="transmembrane region" description="Helical" evidence="2">
    <location>
        <begin position="12"/>
        <end position="39"/>
    </location>
</feature>
<keyword evidence="2" id="KW-1133">Transmembrane helix</keyword>
<dbReference type="InterPro" id="IPR003607">
    <property type="entry name" value="HD/PDEase_dom"/>
</dbReference>
<feature type="domain" description="HD-GYP" evidence="3">
    <location>
        <begin position="834"/>
        <end position="1040"/>
    </location>
</feature>
<dbReference type="CDD" id="cd00077">
    <property type="entry name" value="HDc"/>
    <property type="match status" value="2"/>
</dbReference>
<dbReference type="SUPFAM" id="SSF53850">
    <property type="entry name" value="Periplasmic binding protein-like II"/>
    <property type="match status" value="1"/>
</dbReference>
<evidence type="ECO:0000256" key="1">
    <source>
        <dbReference type="SAM" id="Coils"/>
    </source>
</evidence>
<dbReference type="OrthoDB" id="9764808at2"/>
<dbReference type="Gene3D" id="3.30.450.20">
    <property type="entry name" value="PAS domain"/>
    <property type="match status" value="1"/>
</dbReference>
<evidence type="ECO:0000313" key="5">
    <source>
        <dbReference type="Proteomes" id="UP000282060"/>
    </source>
</evidence>
<dbReference type="SMART" id="SM00471">
    <property type="entry name" value="HDc"/>
    <property type="match status" value="1"/>
</dbReference>